<proteinExistence type="predicted"/>
<evidence type="ECO:0000313" key="2">
    <source>
        <dbReference type="EMBL" id="MFC7462886.1"/>
    </source>
</evidence>
<dbReference type="EMBL" id="JBHTBZ010000088">
    <property type="protein sequence ID" value="MFC7462886.1"/>
    <property type="molecule type" value="Genomic_DNA"/>
</dbReference>
<evidence type="ECO:0000313" key="3">
    <source>
        <dbReference type="Proteomes" id="UP001596457"/>
    </source>
</evidence>
<feature type="region of interest" description="Disordered" evidence="1">
    <location>
        <begin position="1"/>
        <end position="21"/>
    </location>
</feature>
<sequence length="253" mass="28114">MTNHQPDEAPETPAFVPCTPSQHASINKIKPERLLALDDGPQGKTALLEFPEGWQRTIALPTQADAWHPMFDDLTKAERDRLCAHVAPPVVRRPDGTRYRKGPLSFITLELNRECKWNGARLFDVPAEDYGAGSITGYRCAGELLSALQRGYGPHIDIRGILDEVTAVQNEPFGRPSRRGAAVAFMEVVKESIVFMAKHGNHSEFLGRRVADSEKYHAYAIEQKAKEKAAFVVRMQAAREAKAAKPEHQPASH</sequence>
<accession>A0ABW2SHK3</accession>
<dbReference type="Proteomes" id="UP001596457">
    <property type="component" value="Unassembled WGS sequence"/>
</dbReference>
<gene>
    <name evidence="2" type="ORF">ACFQU0_20910</name>
</gene>
<keyword evidence="3" id="KW-1185">Reference proteome</keyword>
<name>A0ABW2SHK3_9BURK</name>
<evidence type="ECO:0000256" key="1">
    <source>
        <dbReference type="SAM" id="MobiDB-lite"/>
    </source>
</evidence>
<dbReference type="RefSeq" id="WP_382204059.1">
    <property type="nucleotide sequence ID" value="NZ_JBHTBZ010000088.1"/>
</dbReference>
<protein>
    <submittedName>
        <fullName evidence="2">Uncharacterized protein</fullName>
    </submittedName>
</protein>
<reference evidence="3" key="1">
    <citation type="journal article" date="2019" name="Int. J. Syst. Evol. Microbiol.">
        <title>The Global Catalogue of Microorganisms (GCM) 10K type strain sequencing project: providing services to taxonomists for standard genome sequencing and annotation.</title>
        <authorList>
            <consortium name="The Broad Institute Genomics Platform"/>
            <consortium name="The Broad Institute Genome Sequencing Center for Infectious Disease"/>
            <person name="Wu L."/>
            <person name="Ma J."/>
        </authorList>
    </citation>
    <scope>NUCLEOTIDE SEQUENCE [LARGE SCALE GENOMIC DNA]</scope>
    <source>
        <strain evidence="3">CCUG 53903</strain>
    </source>
</reference>
<comment type="caution">
    <text evidence="2">The sequence shown here is derived from an EMBL/GenBank/DDBJ whole genome shotgun (WGS) entry which is preliminary data.</text>
</comment>
<organism evidence="2 3">
    <name type="scientific">Hydrogenophaga defluvii</name>
    <dbReference type="NCBI Taxonomy" id="249410"/>
    <lineage>
        <taxon>Bacteria</taxon>
        <taxon>Pseudomonadati</taxon>
        <taxon>Pseudomonadota</taxon>
        <taxon>Betaproteobacteria</taxon>
        <taxon>Burkholderiales</taxon>
        <taxon>Comamonadaceae</taxon>
        <taxon>Hydrogenophaga</taxon>
    </lineage>
</organism>